<dbReference type="AlphaFoldDB" id="A0A8D2FP44"/>
<name>A0A8D2FP44_THEGE</name>
<evidence type="ECO:0000256" key="1">
    <source>
        <dbReference type="SAM" id="MobiDB-lite"/>
    </source>
</evidence>
<feature type="region of interest" description="Disordered" evidence="1">
    <location>
        <begin position="1"/>
        <end position="54"/>
    </location>
</feature>
<reference evidence="2" key="2">
    <citation type="submission" date="2025-08" db="UniProtKB">
        <authorList>
            <consortium name="Ensembl"/>
        </authorList>
    </citation>
    <scope>IDENTIFICATION</scope>
</reference>
<evidence type="ECO:0000313" key="3">
    <source>
        <dbReference type="Proteomes" id="UP000694411"/>
    </source>
</evidence>
<organism evidence="2 3">
    <name type="scientific">Theropithecus gelada</name>
    <name type="common">Gelada baboon</name>
    <dbReference type="NCBI Taxonomy" id="9565"/>
    <lineage>
        <taxon>Eukaryota</taxon>
        <taxon>Metazoa</taxon>
        <taxon>Chordata</taxon>
        <taxon>Craniata</taxon>
        <taxon>Vertebrata</taxon>
        <taxon>Euteleostomi</taxon>
        <taxon>Mammalia</taxon>
        <taxon>Eutheria</taxon>
        <taxon>Euarchontoglires</taxon>
        <taxon>Primates</taxon>
        <taxon>Haplorrhini</taxon>
        <taxon>Catarrhini</taxon>
        <taxon>Cercopithecidae</taxon>
        <taxon>Cercopithecinae</taxon>
        <taxon>Theropithecus</taxon>
    </lineage>
</organism>
<keyword evidence="3" id="KW-1185">Reference proteome</keyword>
<proteinExistence type="predicted"/>
<reference evidence="2" key="1">
    <citation type="submission" date="2018-05" db="EMBL/GenBank/DDBJ databases">
        <title>Whole genome of Theropithecus gelada.</title>
        <authorList>
            <person name="Chiou K.L."/>
            <person name="Snyder-Mackler N."/>
        </authorList>
    </citation>
    <scope>NUCLEOTIDE SEQUENCE [LARGE SCALE GENOMIC DNA]</scope>
</reference>
<evidence type="ECO:0000313" key="2">
    <source>
        <dbReference type="Ensembl" id="ENSTGEP00000022924.1"/>
    </source>
</evidence>
<protein>
    <submittedName>
        <fullName evidence="2">Uncharacterized protein</fullName>
    </submittedName>
</protein>
<accession>A0A8D2FP44</accession>
<sequence length="54" mass="5938">QKEGPGLGRGEPARPGRGPGEGHECHDVPHHHSHQGGPRKVQDPESDCEDRQWL</sequence>
<dbReference type="Ensembl" id="ENSTGET00000027363.1">
    <property type="protein sequence ID" value="ENSTGEP00000022924.1"/>
    <property type="gene ID" value="ENSTGEG00000018555.1"/>
</dbReference>
<reference evidence="2" key="3">
    <citation type="submission" date="2025-09" db="UniProtKB">
        <authorList>
            <consortium name="Ensembl"/>
        </authorList>
    </citation>
    <scope>IDENTIFICATION</scope>
</reference>
<feature type="compositionally biased region" description="Basic and acidic residues" evidence="1">
    <location>
        <begin position="20"/>
        <end position="30"/>
    </location>
</feature>
<dbReference type="Proteomes" id="UP000694411">
    <property type="component" value="Chromosome 19"/>
</dbReference>